<dbReference type="InterPro" id="IPR017972">
    <property type="entry name" value="Cyt_P450_CS"/>
</dbReference>
<evidence type="ECO:0000256" key="2">
    <source>
        <dbReference type="RuleBase" id="RU000461"/>
    </source>
</evidence>
<keyword evidence="2" id="KW-0408">Iron</keyword>
<gene>
    <name evidence="3" type="ORF">NKE59_01810</name>
</gene>
<dbReference type="Gene3D" id="1.10.630.10">
    <property type="entry name" value="Cytochrome P450"/>
    <property type="match status" value="1"/>
</dbReference>
<dbReference type="InterPro" id="IPR036396">
    <property type="entry name" value="Cyt_P450_sf"/>
</dbReference>
<dbReference type="GO" id="GO:0005506">
    <property type="term" value="F:iron ion binding"/>
    <property type="evidence" value="ECO:0007669"/>
    <property type="project" value="InterPro"/>
</dbReference>
<keyword evidence="2" id="KW-0560">Oxidoreductase</keyword>
<proteinExistence type="inferred from homology"/>
<dbReference type="GO" id="GO:0004497">
    <property type="term" value="F:monooxygenase activity"/>
    <property type="evidence" value="ECO:0007669"/>
    <property type="project" value="UniProtKB-KW"/>
</dbReference>
<dbReference type="PROSITE" id="PS00086">
    <property type="entry name" value="CYTOCHROME_P450"/>
    <property type="match status" value="1"/>
</dbReference>
<evidence type="ECO:0000256" key="1">
    <source>
        <dbReference type="ARBA" id="ARBA00010617"/>
    </source>
</evidence>
<evidence type="ECO:0000313" key="3">
    <source>
        <dbReference type="EMBL" id="XCC58050.1"/>
    </source>
</evidence>
<dbReference type="InterPro" id="IPR001128">
    <property type="entry name" value="Cyt_P450"/>
</dbReference>
<dbReference type="SUPFAM" id="SSF48264">
    <property type="entry name" value="Cytochrome P450"/>
    <property type="match status" value="1"/>
</dbReference>
<sequence>MSFSSDSPSNEKIDWWQMLLDPDFIKSPHQKLELIRKSGAVQLDPETGIYFILGHREFRQLALAPEMGRDTQLWTNGWSSPESRQRDPLSYDLFSEFQRQMVNSNPPDHRRMRDVYEHAFSPKRMLEFFPMIEAETKKLVNSLPEGAPFDFMTNFANKLPLIISRNLFGISADMDHQLAKWNSALIKIGDILMSPDQKSEALLALREYKDYLRKYLSSKTKDSKEIFISLTLEALSAGTMDEEEVINNCLGLISGNETTVSLLGNGLLSLLQHPQELERLRKDSGLMRSGIEEMLRHEPSINFILRVAIKDFQCSGVLIPQGSMAIGLVSAINRDPERFNDPEKFDISRQPNAQSIFGGGPHVCIGAALARMEAQSCFSALLEEFPRIEIAGEPLWWVDRTNQRGLQSLPIMISRHAA</sequence>
<dbReference type="RefSeq" id="WP_353439198.1">
    <property type="nucleotide sequence ID" value="NZ_CP099959.1"/>
</dbReference>
<dbReference type="GO" id="GO:0020037">
    <property type="term" value="F:heme binding"/>
    <property type="evidence" value="ECO:0007669"/>
    <property type="project" value="InterPro"/>
</dbReference>
<keyword evidence="2" id="KW-0479">Metal-binding</keyword>
<name>A0AAU8A3U0_9BURK</name>
<reference evidence="3" key="1">
    <citation type="submission" date="2022-06" db="EMBL/GenBank/DDBJ databases">
        <title>New Polynucleobacter species.</title>
        <authorList>
            <person name="Hahn M.W."/>
        </authorList>
    </citation>
    <scope>NUCLEOTIDE SEQUENCE</scope>
    <source>
        <strain evidence="3">UK-FUSCHL-C3</strain>
    </source>
</reference>
<dbReference type="PANTHER" id="PTHR46696:SF1">
    <property type="entry name" value="CYTOCHROME P450 YJIB-RELATED"/>
    <property type="match status" value="1"/>
</dbReference>
<accession>A0AAU8A3U0</accession>
<dbReference type="PRINTS" id="PR00359">
    <property type="entry name" value="BP450"/>
</dbReference>
<dbReference type="GO" id="GO:0016705">
    <property type="term" value="F:oxidoreductase activity, acting on paired donors, with incorporation or reduction of molecular oxygen"/>
    <property type="evidence" value="ECO:0007669"/>
    <property type="project" value="InterPro"/>
</dbReference>
<keyword evidence="2" id="KW-0349">Heme</keyword>
<dbReference type="EMBL" id="CP099959">
    <property type="protein sequence ID" value="XCC58050.1"/>
    <property type="molecule type" value="Genomic_DNA"/>
</dbReference>
<dbReference type="PRINTS" id="PR00385">
    <property type="entry name" value="P450"/>
</dbReference>
<comment type="similarity">
    <text evidence="1 2">Belongs to the cytochrome P450 family.</text>
</comment>
<dbReference type="Pfam" id="PF00067">
    <property type="entry name" value="p450"/>
    <property type="match status" value="1"/>
</dbReference>
<dbReference type="PANTHER" id="PTHR46696">
    <property type="entry name" value="P450, PUTATIVE (EUROFUNG)-RELATED"/>
    <property type="match status" value="1"/>
</dbReference>
<dbReference type="InterPro" id="IPR002397">
    <property type="entry name" value="Cyt_P450_B"/>
</dbReference>
<protein>
    <submittedName>
        <fullName evidence="3">Cytochrome P450</fullName>
    </submittedName>
</protein>
<organism evidence="3">
    <name type="scientific">Polynucleobacter sp. UK-FUSCHL-C3</name>
    <dbReference type="NCBI Taxonomy" id="2955208"/>
    <lineage>
        <taxon>Bacteria</taxon>
        <taxon>Pseudomonadati</taxon>
        <taxon>Pseudomonadota</taxon>
        <taxon>Betaproteobacteria</taxon>
        <taxon>Burkholderiales</taxon>
        <taxon>Burkholderiaceae</taxon>
        <taxon>Polynucleobacter</taxon>
    </lineage>
</organism>
<keyword evidence="2" id="KW-0503">Monooxygenase</keyword>
<dbReference type="AlphaFoldDB" id="A0AAU8A3U0"/>